<dbReference type="Proteomes" id="UP000664414">
    <property type="component" value="Unassembled WGS sequence"/>
</dbReference>
<proteinExistence type="predicted"/>
<comment type="caution">
    <text evidence="1">The sequence shown here is derived from an EMBL/GenBank/DDBJ whole genome shotgun (WGS) entry which is preliminary data.</text>
</comment>
<dbReference type="AlphaFoldDB" id="A0A8J7PSS3"/>
<dbReference type="InterPro" id="IPR014114">
    <property type="entry name" value="TraW"/>
</dbReference>
<evidence type="ECO:0000313" key="1">
    <source>
        <dbReference type="EMBL" id="MBN9413079.1"/>
    </source>
</evidence>
<organism evidence="1 2">
    <name type="scientific">Candidatus Paracaedimonas acanthamoebae</name>
    <dbReference type="NCBI Taxonomy" id="244581"/>
    <lineage>
        <taxon>Bacteria</taxon>
        <taxon>Pseudomonadati</taxon>
        <taxon>Pseudomonadota</taxon>
        <taxon>Alphaproteobacteria</taxon>
        <taxon>Holosporales</taxon>
        <taxon>Caedimonadaceae</taxon>
        <taxon>Candidatus Paracaedimonas</taxon>
    </lineage>
</organism>
<reference evidence="1" key="1">
    <citation type="submission" date="2021-02" db="EMBL/GenBank/DDBJ databases">
        <title>Thiocyanate and organic carbon inputs drive convergent selection for specific autotrophic Afipia and Thiobacillus strains within complex microbiomes.</title>
        <authorList>
            <person name="Huddy R.J."/>
            <person name="Sachdeva R."/>
            <person name="Kadzinga F."/>
            <person name="Kantor R.S."/>
            <person name="Harrison S.T.L."/>
            <person name="Banfield J.F."/>
        </authorList>
    </citation>
    <scope>NUCLEOTIDE SEQUENCE</scope>
    <source>
        <strain evidence="1">SCN18_10_11_15_R4_P_38_20</strain>
    </source>
</reference>
<sequence>MAKLIRYFSVSLFMISSLPAKDLCCHGELFPIAEESLLEVIKRRLLNMQESGALETYQKQLAEHAKKKALIPEPVKIQHTKISRTFYYDPTLTLSEDLKDHEGQVFAKKGDKANPLEIIPLTKELLFIDGEDEEHLNWALSRTFPSKIILIRGQPLKLEERHHRPFYFDQLGFLTGRLSIKQVPARVFQEGTRLKIEELNIHITRSSNHE</sequence>
<evidence type="ECO:0000313" key="2">
    <source>
        <dbReference type="Proteomes" id="UP000664414"/>
    </source>
</evidence>
<name>A0A8J7PSS3_9PROT</name>
<accession>A0A8J7PSS3</accession>
<protein>
    <submittedName>
        <fullName evidence="1">Type-F conjugative transfer system protein TraW</fullName>
    </submittedName>
</protein>
<gene>
    <name evidence="1" type="primary">traW</name>
    <name evidence="1" type="ORF">J0H12_04065</name>
</gene>
<dbReference type="EMBL" id="JAFKGL010000016">
    <property type="protein sequence ID" value="MBN9413079.1"/>
    <property type="molecule type" value="Genomic_DNA"/>
</dbReference>
<dbReference type="NCBIfam" id="TIGR02743">
    <property type="entry name" value="TraW"/>
    <property type="match status" value="1"/>
</dbReference>